<dbReference type="InterPro" id="IPR039794">
    <property type="entry name" value="Gtb1-like"/>
</dbReference>
<dbReference type="Gene3D" id="2.70.130.10">
    <property type="entry name" value="Mannose-6-phosphate receptor binding domain"/>
    <property type="match status" value="1"/>
</dbReference>
<dbReference type="PANTHER" id="PTHR12630:SF1">
    <property type="entry name" value="GLUCOSIDASE 2 SUBUNIT BETA"/>
    <property type="match status" value="1"/>
</dbReference>
<feature type="region of interest" description="Disordered" evidence="6">
    <location>
        <begin position="273"/>
        <end position="305"/>
    </location>
</feature>
<feature type="coiled-coil region" evidence="5">
    <location>
        <begin position="160"/>
        <end position="238"/>
    </location>
</feature>
<dbReference type="InterPro" id="IPR036607">
    <property type="entry name" value="PRKCSH"/>
</dbReference>
<dbReference type="Pfam" id="PF12999">
    <property type="entry name" value="PRKCSH-like"/>
    <property type="match status" value="1"/>
</dbReference>
<evidence type="ECO:0000256" key="7">
    <source>
        <dbReference type="SAM" id="SignalP"/>
    </source>
</evidence>
<dbReference type="InParanoid" id="A0A286UMG3"/>
<dbReference type="EMBL" id="NBII01000003">
    <property type="protein sequence ID" value="PAV20770.1"/>
    <property type="molecule type" value="Genomic_DNA"/>
</dbReference>
<dbReference type="PROSITE" id="PS51914">
    <property type="entry name" value="MRH"/>
    <property type="match status" value="1"/>
</dbReference>
<evidence type="ECO:0000256" key="5">
    <source>
        <dbReference type="SAM" id="Coils"/>
    </source>
</evidence>
<accession>A0A286UMG3</accession>
<feature type="coiled-coil region" evidence="5">
    <location>
        <begin position="385"/>
        <end position="412"/>
    </location>
</feature>
<keyword evidence="2 7" id="KW-0732">Signal</keyword>
<dbReference type="Proteomes" id="UP000217199">
    <property type="component" value="Unassembled WGS sequence"/>
</dbReference>
<dbReference type="InterPro" id="IPR028146">
    <property type="entry name" value="PRKCSH_N"/>
</dbReference>
<keyword evidence="4" id="KW-1015">Disulfide bond</keyword>
<dbReference type="GO" id="GO:0017177">
    <property type="term" value="C:glucosidase II complex"/>
    <property type="evidence" value="ECO:0007669"/>
    <property type="project" value="TreeGrafter"/>
</dbReference>
<organism evidence="9 10">
    <name type="scientific">Pyrrhoderma noxium</name>
    <dbReference type="NCBI Taxonomy" id="2282107"/>
    <lineage>
        <taxon>Eukaryota</taxon>
        <taxon>Fungi</taxon>
        <taxon>Dikarya</taxon>
        <taxon>Basidiomycota</taxon>
        <taxon>Agaricomycotina</taxon>
        <taxon>Agaricomycetes</taxon>
        <taxon>Hymenochaetales</taxon>
        <taxon>Hymenochaetaceae</taxon>
        <taxon>Pyrrhoderma</taxon>
    </lineage>
</organism>
<dbReference type="SUPFAM" id="SSF50911">
    <property type="entry name" value="Mannose 6-phosphate receptor domain"/>
    <property type="match status" value="1"/>
</dbReference>
<evidence type="ECO:0000256" key="6">
    <source>
        <dbReference type="SAM" id="MobiDB-lite"/>
    </source>
</evidence>
<evidence type="ECO:0000256" key="1">
    <source>
        <dbReference type="ARBA" id="ARBA00022387"/>
    </source>
</evidence>
<protein>
    <recommendedName>
        <fullName evidence="1">Glucosidase 2 subunit beta</fullName>
    </recommendedName>
</protein>
<dbReference type="InterPro" id="IPR044865">
    <property type="entry name" value="MRH_dom"/>
</dbReference>
<dbReference type="GO" id="GO:0006491">
    <property type="term" value="P:N-glycan processing"/>
    <property type="evidence" value="ECO:0007669"/>
    <property type="project" value="TreeGrafter"/>
</dbReference>
<evidence type="ECO:0000256" key="3">
    <source>
        <dbReference type="ARBA" id="ARBA00022824"/>
    </source>
</evidence>
<keyword evidence="3" id="KW-0256">Endoplasmic reticulum</keyword>
<gene>
    <name evidence="9" type="ORF">PNOK_0339700</name>
</gene>
<dbReference type="FunCoup" id="A0A286UMG3">
    <property type="interactions" value="635"/>
</dbReference>
<proteinExistence type="predicted"/>
<feature type="domain" description="MRH" evidence="8">
    <location>
        <begin position="433"/>
        <end position="540"/>
    </location>
</feature>
<comment type="caution">
    <text evidence="9">The sequence shown here is derived from an EMBL/GenBank/DDBJ whole genome shotgun (WGS) entry which is preliminary data.</text>
</comment>
<keyword evidence="10" id="KW-1185">Reference proteome</keyword>
<dbReference type="Pfam" id="PF13015">
    <property type="entry name" value="PRKCSH_1"/>
    <property type="match status" value="1"/>
</dbReference>
<evidence type="ECO:0000313" key="10">
    <source>
        <dbReference type="Proteomes" id="UP000217199"/>
    </source>
</evidence>
<feature type="compositionally biased region" description="Basic and acidic residues" evidence="6">
    <location>
        <begin position="273"/>
        <end position="297"/>
    </location>
</feature>
<feature type="signal peptide" evidence="7">
    <location>
        <begin position="1"/>
        <end position="18"/>
    </location>
</feature>
<evidence type="ECO:0000313" key="9">
    <source>
        <dbReference type="EMBL" id="PAV20770.1"/>
    </source>
</evidence>
<dbReference type="STRING" id="2282107.A0A286UMG3"/>
<dbReference type="InterPro" id="IPR009011">
    <property type="entry name" value="Man6P_isomerase_rcpt-bd_dom_sf"/>
</dbReference>
<keyword evidence="5" id="KW-0175">Coiled coil</keyword>
<evidence type="ECO:0000256" key="2">
    <source>
        <dbReference type="ARBA" id="ARBA00022729"/>
    </source>
</evidence>
<feature type="chain" id="PRO_5013689166" description="Glucosidase 2 subunit beta" evidence="7">
    <location>
        <begin position="19"/>
        <end position="553"/>
    </location>
</feature>
<dbReference type="AlphaFoldDB" id="A0A286UMG3"/>
<dbReference type="OrthoDB" id="28322at2759"/>
<name>A0A286UMG3_9AGAM</name>
<dbReference type="PANTHER" id="PTHR12630">
    <property type="entry name" value="N-LINKED OLIGOSACCHARIDE PROCESSING"/>
    <property type="match status" value="1"/>
</dbReference>
<evidence type="ECO:0000259" key="8">
    <source>
        <dbReference type="PROSITE" id="PS51914"/>
    </source>
</evidence>
<evidence type="ECO:0000256" key="4">
    <source>
        <dbReference type="ARBA" id="ARBA00023157"/>
    </source>
</evidence>
<sequence>MLPWLLILLLASPLQIAAVSQVKTFGVQPHLLSKYTPLKEDATKWRCLDGSKLISWDAVNDDFCDCPDGSDEPGTSACPNSIFYCKNEGHIGATIRSSRVYDGLCEPECCDGTDEATGVCPNICEQVGKEYRARVEAENKIRKTGSKIRSSYITFANKEKKRLEELVAVSSRDVAAKEKEVEKLKNLLDRAESTSEAELEKKKESPLYQSLVEHSMALRALKRSYEELLEKEKTLSDILSALRAGYNPNYQDMAVLEAVRGYEFYAGLPASNDRDRAKEDEAGSEVSKDDSGSKEEEPLVEYDDEWTKDQLEKDLTDLLDTDIESLLLEHDQHVGNDAESLLFDLSSYIPDAFIPQYELLRDYLVSFLETIGVVREAAGGSDSSTSKARTALQNAENELRTLRKEKESAQKDIARLFDPEWYGSEGEWKKLDGQCLSKDTGEYTYEVCMFGEARQKPNKGGSTHSLGKFSSWNDVEGVEVGSPEYYSRMNYKKGARCWNGPERSVKLALTCGTENAILTIAEPEKCEYLLTGTSPALCKPLEIGPQKASKGEL</sequence>
<reference evidence="9 10" key="1">
    <citation type="journal article" date="2017" name="Mol. Ecol.">
        <title>Comparative and population genomic landscape of Phellinus noxius: A hypervariable fungus causing root rot in trees.</title>
        <authorList>
            <person name="Chung C.L."/>
            <person name="Lee T.J."/>
            <person name="Akiba M."/>
            <person name="Lee H.H."/>
            <person name="Kuo T.H."/>
            <person name="Liu D."/>
            <person name="Ke H.M."/>
            <person name="Yokoi T."/>
            <person name="Roa M.B."/>
            <person name="Lu M.J."/>
            <person name="Chang Y.Y."/>
            <person name="Ann P.J."/>
            <person name="Tsai J.N."/>
            <person name="Chen C.Y."/>
            <person name="Tzean S.S."/>
            <person name="Ota Y."/>
            <person name="Hattori T."/>
            <person name="Sahashi N."/>
            <person name="Liou R.F."/>
            <person name="Kikuchi T."/>
            <person name="Tsai I.J."/>
        </authorList>
    </citation>
    <scope>NUCLEOTIDE SEQUENCE [LARGE SCALE GENOMIC DNA]</scope>
    <source>
        <strain evidence="9 10">FFPRI411160</strain>
    </source>
</reference>